<dbReference type="InterPro" id="IPR039420">
    <property type="entry name" value="WalR-like"/>
</dbReference>
<gene>
    <name evidence="10" type="ORF">IAB74_09285</name>
</gene>
<feature type="DNA-binding region" description="OmpR/PhoB-type" evidence="7">
    <location>
        <begin position="130"/>
        <end position="229"/>
    </location>
</feature>
<reference evidence="10" key="1">
    <citation type="submission" date="2020-10" db="EMBL/GenBank/DDBJ databases">
        <authorList>
            <person name="Gilroy R."/>
        </authorList>
    </citation>
    <scope>NUCLEOTIDE SEQUENCE</scope>
    <source>
        <strain evidence="10">13361</strain>
    </source>
</reference>
<dbReference type="GO" id="GO:0006355">
    <property type="term" value="P:regulation of DNA-templated transcription"/>
    <property type="evidence" value="ECO:0007669"/>
    <property type="project" value="InterPro"/>
</dbReference>
<dbReference type="SMART" id="SM00862">
    <property type="entry name" value="Trans_reg_C"/>
    <property type="match status" value="1"/>
</dbReference>
<comment type="caution">
    <text evidence="10">The sequence shown here is derived from an EMBL/GenBank/DDBJ whole genome shotgun (WGS) entry which is preliminary data.</text>
</comment>
<dbReference type="SMART" id="SM00448">
    <property type="entry name" value="REC"/>
    <property type="match status" value="1"/>
</dbReference>
<keyword evidence="6" id="KW-0597">Phosphoprotein</keyword>
<dbReference type="AlphaFoldDB" id="A0A9D0Z688"/>
<feature type="domain" description="Response regulatory" evidence="8">
    <location>
        <begin position="5"/>
        <end position="118"/>
    </location>
</feature>
<feature type="domain" description="OmpR/PhoB-type" evidence="9">
    <location>
        <begin position="130"/>
        <end position="229"/>
    </location>
</feature>
<dbReference type="Gene3D" id="3.40.50.2300">
    <property type="match status" value="1"/>
</dbReference>
<dbReference type="Gene3D" id="6.10.250.690">
    <property type="match status" value="1"/>
</dbReference>
<evidence type="ECO:0000256" key="4">
    <source>
        <dbReference type="ARBA" id="ARBA00023163"/>
    </source>
</evidence>
<dbReference type="PANTHER" id="PTHR48111">
    <property type="entry name" value="REGULATOR OF RPOS"/>
    <property type="match status" value="1"/>
</dbReference>
<name>A0A9D0Z688_9FIRM</name>
<dbReference type="InterPro" id="IPR001789">
    <property type="entry name" value="Sig_transdc_resp-reg_receiver"/>
</dbReference>
<dbReference type="GO" id="GO:0005829">
    <property type="term" value="C:cytosol"/>
    <property type="evidence" value="ECO:0007669"/>
    <property type="project" value="TreeGrafter"/>
</dbReference>
<evidence type="ECO:0000256" key="2">
    <source>
        <dbReference type="ARBA" id="ARBA00023015"/>
    </source>
</evidence>
<dbReference type="SUPFAM" id="SSF52172">
    <property type="entry name" value="CheY-like"/>
    <property type="match status" value="1"/>
</dbReference>
<keyword evidence="3 7" id="KW-0238">DNA-binding</keyword>
<evidence type="ECO:0000256" key="3">
    <source>
        <dbReference type="ARBA" id="ARBA00023125"/>
    </source>
</evidence>
<organism evidence="10 11">
    <name type="scientific">Candidatus Faecousia excrementigallinarum</name>
    <dbReference type="NCBI Taxonomy" id="2840806"/>
    <lineage>
        <taxon>Bacteria</taxon>
        <taxon>Bacillati</taxon>
        <taxon>Bacillota</taxon>
        <taxon>Clostridia</taxon>
        <taxon>Eubacteriales</taxon>
        <taxon>Oscillospiraceae</taxon>
        <taxon>Faecousia</taxon>
    </lineage>
</organism>
<reference evidence="10" key="2">
    <citation type="journal article" date="2021" name="PeerJ">
        <title>Extensive microbial diversity within the chicken gut microbiome revealed by metagenomics and culture.</title>
        <authorList>
            <person name="Gilroy R."/>
            <person name="Ravi A."/>
            <person name="Getino M."/>
            <person name="Pursley I."/>
            <person name="Horton D.L."/>
            <person name="Alikhan N.F."/>
            <person name="Baker D."/>
            <person name="Gharbi K."/>
            <person name="Hall N."/>
            <person name="Watson M."/>
            <person name="Adriaenssens E.M."/>
            <person name="Foster-Nyarko E."/>
            <person name="Jarju S."/>
            <person name="Secka A."/>
            <person name="Antonio M."/>
            <person name="Oren A."/>
            <person name="Chaudhuri R.R."/>
            <person name="La Ragione R."/>
            <person name="Hildebrand F."/>
            <person name="Pallen M.J."/>
        </authorList>
    </citation>
    <scope>NUCLEOTIDE SEQUENCE</scope>
    <source>
        <strain evidence="10">13361</strain>
    </source>
</reference>
<dbReference type="Pfam" id="PF00072">
    <property type="entry name" value="Response_reg"/>
    <property type="match status" value="1"/>
</dbReference>
<dbReference type="GO" id="GO:0000976">
    <property type="term" value="F:transcription cis-regulatory region binding"/>
    <property type="evidence" value="ECO:0007669"/>
    <property type="project" value="TreeGrafter"/>
</dbReference>
<evidence type="ECO:0000259" key="9">
    <source>
        <dbReference type="PROSITE" id="PS51755"/>
    </source>
</evidence>
<dbReference type="InterPro" id="IPR036388">
    <property type="entry name" value="WH-like_DNA-bd_sf"/>
</dbReference>
<accession>A0A9D0Z688</accession>
<evidence type="ECO:0000256" key="5">
    <source>
        <dbReference type="ARBA" id="ARBA00024867"/>
    </source>
</evidence>
<dbReference type="PROSITE" id="PS51755">
    <property type="entry name" value="OMPR_PHOB"/>
    <property type="match status" value="1"/>
</dbReference>
<dbReference type="GO" id="GO:0000156">
    <property type="term" value="F:phosphorelay response regulator activity"/>
    <property type="evidence" value="ECO:0007669"/>
    <property type="project" value="TreeGrafter"/>
</dbReference>
<dbReference type="Gene3D" id="1.10.10.10">
    <property type="entry name" value="Winged helix-like DNA-binding domain superfamily/Winged helix DNA-binding domain"/>
    <property type="match status" value="1"/>
</dbReference>
<evidence type="ECO:0000256" key="6">
    <source>
        <dbReference type="PROSITE-ProRule" id="PRU00169"/>
    </source>
</evidence>
<feature type="modified residue" description="4-aspartylphosphate" evidence="6">
    <location>
        <position position="54"/>
    </location>
</feature>
<keyword evidence="2" id="KW-0805">Transcription regulation</keyword>
<dbReference type="InterPro" id="IPR011006">
    <property type="entry name" value="CheY-like_superfamily"/>
</dbReference>
<evidence type="ECO:0000256" key="1">
    <source>
        <dbReference type="ARBA" id="ARBA00018672"/>
    </source>
</evidence>
<dbReference type="InterPro" id="IPR001867">
    <property type="entry name" value="OmpR/PhoB-type_DNA-bd"/>
</dbReference>
<evidence type="ECO:0000313" key="11">
    <source>
        <dbReference type="Proteomes" id="UP000886796"/>
    </source>
</evidence>
<dbReference type="CDD" id="cd00383">
    <property type="entry name" value="trans_reg_C"/>
    <property type="match status" value="1"/>
</dbReference>
<evidence type="ECO:0000259" key="8">
    <source>
        <dbReference type="PROSITE" id="PS50110"/>
    </source>
</evidence>
<dbReference type="PANTHER" id="PTHR48111:SF50">
    <property type="entry name" value="KDP OPERON TRANSCRIPTIONAL REGULATORY PROTEIN KDPE"/>
    <property type="match status" value="1"/>
</dbReference>
<comment type="function">
    <text evidence="5">May play the central regulatory role in sporulation. It may be an element of the effector pathway responsible for the activation of sporulation genes in response to nutritional stress. Spo0A may act in concert with spo0H (a sigma factor) to control the expression of some genes that are critical to the sporulation process.</text>
</comment>
<evidence type="ECO:0000313" key="10">
    <source>
        <dbReference type="EMBL" id="HIQ68685.1"/>
    </source>
</evidence>
<sequence>MNERQILIVEDDPQIRNFIQYTLKREGYSSLTAGTAQGAMSILVRERVDVVLLDLGLPDYDGLEVIHKLRQWWDGGILVVSARDQDREKAAALDAGADDYLTKPFSATELMARLRVTIRHLGRSSGTPQSCVLRTGQLTMDLDKRLVTLEGQPIHLTPMEYNLLQLLFRNLGKVLTTKTILNEIYGVGYGTDTQALRTLTAALRRRIEKTPAVPQYLITEIGVGYRLADLG</sequence>
<keyword evidence="4" id="KW-0804">Transcription</keyword>
<dbReference type="PROSITE" id="PS50110">
    <property type="entry name" value="RESPONSE_REGULATORY"/>
    <property type="match status" value="1"/>
</dbReference>
<dbReference type="GO" id="GO:0032993">
    <property type="term" value="C:protein-DNA complex"/>
    <property type="evidence" value="ECO:0007669"/>
    <property type="project" value="TreeGrafter"/>
</dbReference>
<dbReference type="Pfam" id="PF00486">
    <property type="entry name" value="Trans_reg_C"/>
    <property type="match status" value="1"/>
</dbReference>
<dbReference type="EMBL" id="DVFK01000119">
    <property type="protein sequence ID" value="HIQ68685.1"/>
    <property type="molecule type" value="Genomic_DNA"/>
</dbReference>
<dbReference type="Proteomes" id="UP000886796">
    <property type="component" value="Unassembled WGS sequence"/>
</dbReference>
<evidence type="ECO:0000256" key="7">
    <source>
        <dbReference type="PROSITE-ProRule" id="PRU01091"/>
    </source>
</evidence>
<proteinExistence type="predicted"/>
<protein>
    <recommendedName>
        <fullName evidence="1">Stage 0 sporulation protein A homolog</fullName>
    </recommendedName>
</protein>